<keyword evidence="2" id="KW-0472">Membrane</keyword>
<feature type="chain" id="PRO_5026180314" evidence="3">
    <location>
        <begin position="21"/>
        <end position="405"/>
    </location>
</feature>
<feature type="region of interest" description="Disordered" evidence="1">
    <location>
        <begin position="377"/>
        <end position="405"/>
    </location>
</feature>
<dbReference type="GO" id="GO:0004553">
    <property type="term" value="F:hydrolase activity, hydrolyzing O-glycosyl compounds"/>
    <property type="evidence" value="ECO:0007669"/>
    <property type="project" value="InterPro"/>
</dbReference>
<dbReference type="Pfam" id="PF00722">
    <property type="entry name" value="Glyco_hydro_16"/>
    <property type="match status" value="1"/>
</dbReference>
<dbReference type="PROSITE" id="PS51762">
    <property type="entry name" value="GH16_2"/>
    <property type="match status" value="1"/>
</dbReference>
<dbReference type="PANTHER" id="PTHR38121:SF5">
    <property type="entry name" value="GH16 DOMAIN-CONTAINING PROTEIN"/>
    <property type="match status" value="1"/>
</dbReference>
<dbReference type="Gene3D" id="2.60.120.200">
    <property type="match status" value="1"/>
</dbReference>
<dbReference type="SUPFAM" id="SSF49899">
    <property type="entry name" value="Concanavalin A-like lectins/glucanases"/>
    <property type="match status" value="1"/>
</dbReference>
<feature type="transmembrane region" description="Helical" evidence="2">
    <location>
        <begin position="330"/>
        <end position="349"/>
    </location>
</feature>
<evidence type="ECO:0000256" key="1">
    <source>
        <dbReference type="SAM" id="MobiDB-lite"/>
    </source>
</evidence>
<evidence type="ECO:0000313" key="5">
    <source>
        <dbReference type="EMBL" id="KAF2398822.1"/>
    </source>
</evidence>
<dbReference type="GO" id="GO:0005975">
    <property type="term" value="P:carbohydrate metabolic process"/>
    <property type="evidence" value="ECO:0007669"/>
    <property type="project" value="InterPro"/>
</dbReference>
<feature type="compositionally biased region" description="Polar residues" evidence="1">
    <location>
        <begin position="295"/>
        <end position="309"/>
    </location>
</feature>
<feature type="signal peptide" evidence="3">
    <location>
        <begin position="1"/>
        <end position="20"/>
    </location>
</feature>
<name>A0A6G1HS43_9PEZI</name>
<dbReference type="AlphaFoldDB" id="A0A6G1HS43"/>
<keyword evidence="2" id="KW-1133">Transmembrane helix</keyword>
<dbReference type="PANTHER" id="PTHR38121">
    <property type="entry name" value="GH16 DOMAIN-CONTAINING PROTEIN"/>
    <property type="match status" value="1"/>
</dbReference>
<evidence type="ECO:0000259" key="4">
    <source>
        <dbReference type="PROSITE" id="PS51762"/>
    </source>
</evidence>
<dbReference type="GO" id="GO:0030246">
    <property type="term" value="F:carbohydrate binding"/>
    <property type="evidence" value="ECO:0007669"/>
    <property type="project" value="UniProtKB-KW"/>
</dbReference>
<dbReference type="EMBL" id="ML996699">
    <property type="protein sequence ID" value="KAF2398822.1"/>
    <property type="molecule type" value="Genomic_DNA"/>
</dbReference>
<feature type="domain" description="GH16" evidence="4">
    <location>
        <begin position="26"/>
        <end position="266"/>
    </location>
</feature>
<dbReference type="OrthoDB" id="25131at2759"/>
<keyword evidence="3" id="KW-0732">Signal</keyword>
<keyword evidence="6" id="KW-1185">Reference proteome</keyword>
<keyword evidence="2" id="KW-0812">Transmembrane</keyword>
<proteinExistence type="predicted"/>
<dbReference type="Proteomes" id="UP000799640">
    <property type="component" value="Unassembled WGS sequence"/>
</dbReference>
<keyword evidence="5" id="KW-0430">Lectin</keyword>
<dbReference type="InterPro" id="IPR013320">
    <property type="entry name" value="ConA-like_dom_sf"/>
</dbReference>
<organism evidence="5 6">
    <name type="scientific">Trichodelitschia bisporula</name>
    <dbReference type="NCBI Taxonomy" id="703511"/>
    <lineage>
        <taxon>Eukaryota</taxon>
        <taxon>Fungi</taxon>
        <taxon>Dikarya</taxon>
        <taxon>Ascomycota</taxon>
        <taxon>Pezizomycotina</taxon>
        <taxon>Dothideomycetes</taxon>
        <taxon>Dothideomycetes incertae sedis</taxon>
        <taxon>Phaeotrichales</taxon>
        <taxon>Phaeotrichaceae</taxon>
        <taxon>Trichodelitschia</taxon>
    </lineage>
</organism>
<sequence length="405" mass="45000">MSLLFYITCFFFLRIPLIFAQCECGFSVNATDAPQHAFFTDSLVTDFTKGLPRSEWVAQNYSVPHDTESRGPYGKNASVSNVVDTPDGVQLWVRAPEGSSVGMAELVSARYDMHYGSFRARMKLANTNGSCGSFFFYHNDTQEIDMEFLYREYNQADGMVNLVIQSPESQAQGYNARNTPGFDQHPLPFRPDLDWHEYRFDWTPSEVAFYGDNSLLHVMTEAIPNTPGKLMLNHWSNGDPGWSGGPPDVDTAFTVSHLHAYFNSSDSKRRAAYKKRCPKVDQSKICIISDDITKTQAPSTPVGKPSTSLLPPGSESDGDERKPSKLGRDIGIGAAVVVALVILVGIAATKHKWKPILDQRVLPAFCCGRRASTKVSSESFEADKVESGEFEPSLPQVERRGRSRI</sequence>
<dbReference type="CDD" id="cd00413">
    <property type="entry name" value="Glyco_hydrolase_16"/>
    <property type="match status" value="1"/>
</dbReference>
<dbReference type="InterPro" id="IPR000757">
    <property type="entry name" value="Beta-glucanase-like"/>
</dbReference>
<evidence type="ECO:0000256" key="2">
    <source>
        <dbReference type="SAM" id="Phobius"/>
    </source>
</evidence>
<evidence type="ECO:0000256" key="3">
    <source>
        <dbReference type="SAM" id="SignalP"/>
    </source>
</evidence>
<feature type="region of interest" description="Disordered" evidence="1">
    <location>
        <begin position="295"/>
        <end position="326"/>
    </location>
</feature>
<protein>
    <submittedName>
        <fullName evidence="5">Concanavalin A-like lectin/glucanase</fullName>
    </submittedName>
</protein>
<gene>
    <name evidence="5" type="ORF">EJ06DRAFT_479578</name>
</gene>
<evidence type="ECO:0000313" key="6">
    <source>
        <dbReference type="Proteomes" id="UP000799640"/>
    </source>
</evidence>
<accession>A0A6G1HS43</accession>
<reference evidence="5" key="1">
    <citation type="journal article" date="2020" name="Stud. Mycol.">
        <title>101 Dothideomycetes genomes: a test case for predicting lifestyles and emergence of pathogens.</title>
        <authorList>
            <person name="Haridas S."/>
            <person name="Albert R."/>
            <person name="Binder M."/>
            <person name="Bloem J."/>
            <person name="Labutti K."/>
            <person name="Salamov A."/>
            <person name="Andreopoulos B."/>
            <person name="Baker S."/>
            <person name="Barry K."/>
            <person name="Bills G."/>
            <person name="Bluhm B."/>
            <person name="Cannon C."/>
            <person name="Castanera R."/>
            <person name="Culley D."/>
            <person name="Daum C."/>
            <person name="Ezra D."/>
            <person name="Gonzalez J."/>
            <person name="Henrissat B."/>
            <person name="Kuo A."/>
            <person name="Liang C."/>
            <person name="Lipzen A."/>
            <person name="Lutzoni F."/>
            <person name="Magnuson J."/>
            <person name="Mondo S."/>
            <person name="Nolan M."/>
            <person name="Ohm R."/>
            <person name="Pangilinan J."/>
            <person name="Park H.-J."/>
            <person name="Ramirez L."/>
            <person name="Alfaro M."/>
            <person name="Sun H."/>
            <person name="Tritt A."/>
            <person name="Yoshinaga Y."/>
            <person name="Zwiers L.-H."/>
            <person name="Turgeon B."/>
            <person name="Goodwin S."/>
            <person name="Spatafora J."/>
            <person name="Crous P."/>
            <person name="Grigoriev I."/>
        </authorList>
    </citation>
    <scope>NUCLEOTIDE SEQUENCE</scope>
    <source>
        <strain evidence="5">CBS 262.69</strain>
    </source>
</reference>